<keyword evidence="16" id="KW-1185">Reference proteome</keyword>
<dbReference type="SUPFAM" id="SSF103473">
    <property type="entry name" value="MFS general substrate transporter"/>
    <property type="match status" value="1"/>
</dbReference>
<feature type="transmembrane region" description="Helical" evidence="13">
    <location>
        <begin position="15"/>
        <end position="32"/>
    </location>
</feature>
<feature type="transmembrane region" description="Helical" evidence="13">
    <location>
        <begin position="38"/>
        <end position="56"/>
    </location>
</feature>
<feature type="transmembrane region" description="Helical" evidence="13">
    <location>
        <begin position="63"/>
        <end position="85"/>
    </location>
</feature>
<dbReference type="SUPFAM" id="SSF55874">
    <property type="entry name" value="ATPase domain of HSP90 chaperone/DNA topoisomerase II/histidine kinase"/>
    <property type="match status" value="1"/>
</dbReference>
<dbReference type="EMBL" id="FOEI01000001">
    <property type="protein sequence ID" value="SEP65236.1"/>
    <property type="molecule type" value="Genomic_DNA"/>
</dbReference>
<feature type="transmembrane region" description="Helical" evidence="13">
    <location>
        <begin position="91"/>
        <end position="109"/>
    </location>
</feature>
<dbReference type="InterPro" id="IPR036890">
    <property type="entry name" value="HATPase_C_sf"/>
</dbReference>
<proteinExistence type="predicted"/>
<evidence type="ECO:0000256" key="13">
    <source>
        <dbReference type="SAM" id="Phobius"/>
    </source>
</evidence>
<dbReference type="CDD" id="cd00082">
    <property type="entry name" value="HisKA"/>
    <property type="match status" value="1"/>
</dbReference>
<dbReference type="GO" id="GO:0005886">
    <property type="term" value="C:plasma membrane"/>
    <property type="evidence" value="ECO:0007669"/>
    <property type="project" value="TreeGrafter"/>
</dbReference>
<dbReference type="Proteomes" id="UP000198648">
    <property type="component" value="Unassembled WGS sequence"/>
</dbReference>
<dbReference type="InterPro" id="IPR052023">
    <property type="entry name" value="Histidine_kinase_KdpD"/>
</dbReference>
<evidence type="ECO:0000256" key="8">
    <source>
        <dbReference type="ARBA" id="ARBA00022777"/>
    </source>
</evidence>
<evidence type="ECO:0000313" key="15">
    <source>
        <dbReference type="EMBL" id="SEP65236.1"/>
    </source>
</evidence>
<dbReference type="InterPro" id="IPR005467">
    <property type="entry name" value="His_kinase_dom"/>
</dbReference>
<organism evidence="15 16">
    <name type="scientific">Flavobacterium urocaniciphilum</name>
    <dbReference type="NCBI Taxonomy" id="1299341"/>
    <lineage>
        <taxon>Bacteria</taxon>
        <taxon>Pseudomonadati</taxon>
        <taxon>Bacteroidota</taxon>
        <taxon>Flavobacteriia</taxon>
        <taxon>Flavobacteriales</taxon>
        <taxon>Flavobacteriaceae</taxon>
        <taxon>Flavobacterium</taxon>
    </lineage>
</organism>
<evidence type="ECO:0000256" key="4">
    <source>
        <dbReference type="ARBA" id="ARBA00022553"/>
    </source>
</evidence>
<dbReference type="AlphaFoldDB" id="A0A1H8ZL85"/>
<dbReference type="PROSITE" id="PS51257">
    <property type="entry name" value="PROKAR_LIPOPROTEIN"/>
    <property type="match status" value="1"/>
</dbReference>
<keyword evidence="4" id="KW-0597">Phosphoprotein</keyword>
<evidence type="ECO:0000256" key="2">
    <source>
        <dbReference type="ARBA" id="ARBA00004141"/>
    </source>
</evidence>
<dbReference type="InterPro" id="IPR004358">
    <property type="entry name" value="Sig_transdc_His_kin-like_C"/>
</dbReference>
<keyword evidence="9" id="KW-0067">ATP-binding</keyword>
<dbReference type="InterPro" id="IPR003594">
    <property type="entry name" value="HATPase_dom"/>
</dbReference>
<dbReference type="PANTHER" id="PTHR45569">
    <property type="entry name" value="SENSOR PROTEIN KDPD"/>
    <property type="match status" value="1"/>
</dbReference>
<dbReference type="SMART" id="SM00387">
    <property type="entry name" value="HATPase_c"/>
    <property type="match status" value="1"/>
</dbReference>
<comment type="subcellular location">
    <subcellularLocation>
        <location evidence="2">Membrane</location>
        <topology evidence="2">Multi-pass membrane protein</topology>
    </subcellularLocation>
</comment>
<gene>
    <name evidence="15" type="ORF">SAMN05444005_101781</name>
</gene>
<dbReference type="GO" id="GO:0005524">
    <property type="term" value="F:ATP binding"/>
    <property type="evidence" value="ECO:0007669"/>
    <property type="project" value="UniProtKB-KW"/>
</dbReference>
<dbReference type="EC" id="2.7.13.3" evidence="3"/>
<comment type="catalytic activity">
    <reaction evidence="1">
        <text>ATP + protein L-histidine = ADP + protein N-phospho-L-histidine.</text>
        <dbReference type="EC" id="2.7.13.3"/>
    </reaction>
</comment>
<accession>A0A1H8ZL85</accession>
<keyword evidence="11" id="KW-0902">Two-component regulatory system</keyword>
<dbReference type="InterPro" id="IPR036259">
    <property type="entry name" value="MFS_trans_sf"/>
</dbReference>
<dbReference type="SMART" id="SM00388">
    <property type="entry name" value="HisKA"/>
    <property type="match status" value="1"/>
</dbReference>
<keyword evidence="5" id="KW-0808">Transferase</keyword>
<dbReference type="SUPFAM" id="SSF47384">
    <property type="entry name" value="Homodimeric domain of signal transducing histidine kinase"/>
    <property type="match status" value="1"/>
</dbReference>
<keyword evidence="8 15" id="KW-0418">Kinase</keyword>
<keyword evidence="10 13" id="KW-1133">Transmembrane helix</keyword>
<name>A0A1H8ZL85_9FLAO</name>
<protein>
    <recommendedName>
        <fullName evidence="3">histidine kinase</fullName>
        <ecNumber evidence="3">2.7.13.3</ecNumber>
    </recommendedName>
</protein>
<evidence type="ECO:0000313" key="16">
    <source>
        <dbReference type="Proteomes" id="UP000198648"/>
    </source>
</evidence>
<evidence type="ECO:0000256" key="6">
    <source>
        <dbReference type="ARBA" id="ARBA00022692"/>
    </source>
</evidence>
<dbReference type="Gene3D" id="3.30.565.10">
    <property type="entry name" value="Histidine kinase-like ATPase, C-terminal domain"/>
    <property type="match status" value="1"/>
</dbReference>
<dbReference type="STRING" id="1299341.SAMN05444005_101781"/>
<dbReference type="InterPro" id="IPR038318">
    <property type="entry name" value="KdpD_sf"/>
</dbReference>
<keyword evidence="6 13" id="KW-0812">Transmembrane</keyword>
<dbReference type="PROSITE" id="PS50109">
    <property type="entry name" value="HIS_KIN"/>
    <property type="match status" value="1"/>
</dbReference>
<dbReference type="Pfam" id="PF00512">
    <property type="entry name" value="HisKA"/>
    <property type="match status" value="1"/>
</dbReference>
<dbReference type="CDD" id="cd00075">
    <property type="entry name" value="HATPase"/>
    <property type="match status" value="1"/>
</dbReference>
<dbReference type="Gene3D" id="1.20.120.620">
    <property type="entry name" value="Backbone structure of the membrane domain of e. Coli histidine kinase receptor kdpd"/>
    <property type="match status" value="1"/>
</dbReference>
<dbReference type="Pfam" id="PF02518">
    <property type="entry name" value="HATPase_c"/>
    <property type="match status" value="1"/>
</dbReference>
<dbReference type="PRINTS" id="PR00344">
    <property type="entry name" value="BCTRLSENSOR"/>
</dbReference>
<keyword evidence="12 13" id="KW-0472">Membrane</keyword>
<keyword evidence="7" id="KW-0547">Nucleotide-binding</keyword>
<evidence type="ECO:0000256" key="1">
    <source>
        <dbReference type="ARBA" id="ARBA00000085"/>
    </source>
</evidence>
<evidence type="ECO:0000256" key="3">
    <source>
        <dbReference type="ARBA" id="ARBA00012438"/>
    </source>
</evidence>
<dbReference type="InterPro" id="IPR036097">
    <property type="entry name" value="HisK_dim/P_sf"/>
</dbReference>
<dbReference type="GO" id="GO:0000155">
    <property type="term" value="F:phosphorelay sensor kinase activity"/>
    <property type="evidence" value="ECO:0007669"/>
    <property type="project" value="InterPro"/>
</dbReference>
<dbReference type="Gene3D" id="1.10.287.130">
    <property type="match status" value="1"/>
</dbReference>
<evidence type="ECO:0000256" key="5">
    <source>
        <dbReference type="ARBA" id="ARBA00022679"/>
    </source>
</evidence>
<dbReference type="RefSeq" id="WP_245745596.1">
    <property type="nucleotide sequence ID" value="NZ_FOEI01000001.1"/>
</dbReference>
<evidence type="ECO:0000256" key="11">
    <source>
        <dbReference type="ARBA" id="ARBA00023012"/>
    </source>
</evidence>
<dbReference type="InterPro" id="IPR003661">
    <property type="entry name" value="HisK_dim/P_dom"/>
</dbReference>
<dbReference type="Pfam" id="PF13493">
    <property type="entry name" value="DUF4118"/>
    <property type="match status" value="1"/>
</dbReference>
<evidence type="ECO:0000259" key="14">
    <source>
        <dbReference type="PROSITE" id="PS50109"/>
    </source>
</evidence>
<dbReference type="InterPro" id="IPR025201">
    <property type="entry name" value="KdpD_TM"/>
</dbReference>
<evidence type="ECO:0000256" key="7">
    <source>
        <dbReference type="ARBA" id="ARBA00022741"/>
    </source>
</evidence>
<feature type="domain" description="Histidine kinase" evidence="14">
    <location>
        <begin position="137"/>
        <end position="349"/>
    </location>
</feature>
<dbReference type="PANTHER" id="PTHR45569:SF1">
    <property type="entry name" value="SENSOR PROTEIN KDPD"/>
    <property type="match status" value="1"/>
</dbReference>
<evidence type="ECO:0000256" key="9">
    <source>
        <dbReference type="ARBA" id="ARBA00022840"/>
    </source>
</evidence>
<sequence>MNLSKIYTIKKEKQYLWVLLTLVVFVLGCFFFKEFINYKIVALILLLVVSIHAMFFDIKPTILSAVISALSWNFLFIPPVFTFHISNPEDFLMFIMYFAVALINAVLLFKVKKFEEKAREKEEKEKTLQLYNTLLNSLSHELRTPISTIIGSTDILNEYHDKISLENKNLLLQEIQIAGIKLNHHVENLLNMSRLESELLIPKLEWCDLNEELFRIIKNNFQNNPRIEFHINDSLPICKIDIGFLEQIVINIIKNALIYTPENKKIHIDINQTNNILQLSFQDFGNGIPEEHLPNIFDKFFRVPQTITGGTGLGLSIVKGFVDALNGKIEVKNTTPNGLKFDIFVPVETTFINNLKNE</sequence>
<reference evidence="15 16" key="1">
    <citation type="submission" date="2016-10" db="EMBL/GenBank/DDBJ databases">
        <authorList>
            <person name="de Groot N.N."/>
        </authorList>
    </citation>
    <scope>NUCLEOTIDE SEQUENCE [LARGE SCALE GENOMIC DNA]</scope>
    <source>
        <strain evidence="15 16">DSM 27078</strain>
    </source>
</reference>
<evidence type="ECO:0000256" key="10">
    <source>
        <dbReference type="ARBA" id="ARBA00022989"/>
    </source>
</evidence>
<evidence type="ECO:0000256" key="12">
    <source>
        <dbReference type="ARBA" id="ARBA00023136"/>
    </source>
</evidence>